<evidence type="ECO:0000313" key="4">
    <source>
        <dbReference type="EMBL" id="MDE4908431.1"/>
    </source>
</evidence>
<dbReference type="Proteomes" id="UP001143747">
    <property type="component" value="Unassembled WGS sequence"/>
</dbReference>
<dbReference type="PANTHER" id="PTHR22809">
    <property type="entry name" value="METHYLTRANSFERASE-RELATED"/>
    <property type="match status" value="1"/>
</dbReference>
<dbReference type="InterPro" id="IPR013216">
    <property type="entry name" value="Methyltransf_11"/>
</dbReference>
<reference evidence="4" key="1">
    <citation type="submission" date="2022-01" db="EMBL/GenBank/DDBJ databases">
        <title>Draft genome of Methanogenium marinum DSM 15558.</title>
        <authorList>
            <person name="Chen S.-C."/>
            <person name="You Y.-T."/>
        </authorList>
    </citation>
    <scope>NUCLEOTIDE SEQUENCE</scope>
    <source>
        <strain evidence="4">DSM 15558</strain>
    </source>
</reference>
<keyword evidence="1 4" id="KW-0489">Methyltransferase</keyword>
<name>A0A9Q4KTG3_9EURY</name>
<dbReference type="InterPro" id="IPR026113">
    <property type="entry name" value="METTL2/6/8-like"/>
</dbReference>
<gene>
    <name evidence="4" type="ORF">L0665_07370</name>
</gene>
<dbReference type="GO" id="GO:0008757">
    <property type="term" value="F:S-adenosylmethionine-dependent methyltransferase activity"/>
    <property type="evidence" value="ECO:0007669"/>
    <property type="project" value="InterPro"/>
</dbReference>
<proteinExistence type="predicted"/>
<sequence length="207" mass="23165">MEAWENNYRQRGALWQGTNSGIPSFSLGTRVLEVGCGNGKTLSTLCRSGCDATGIDIAASALRLARVTVPTAHLVQADVRSLPFCNATFDAVIAVHITGALRETDRYRAAAEYWRVLVPGGTLFFREFTVSDFRCGKGRPTEKNSFLRGDGVMTHYFTTPEVSSLFSEEKWRGDIQTNRWEMRVRGTRYPREVLSALFRKNIQKDGC</sequence>
<dbReference type="Gene3D" id="3.40.50.150">
    <property type="entry name" value="Vaccinia Virus protein VP39"/>
    <property type="match status" value="1"/>
</dbReference>
<organism evidence="4 5">
    <name type="scientific">Methanogenium marinum</name>
    <dbReference type="NCBI Taxonomy" id="348610"/>
    <lineage>
        <taxon>Archaea</taxon>
        <taxon>Methanobacteriati</taxon>
        <taxon>Methanobacteriota</taxon>
        <taxon>Stenosarchaea group</taxon>
        <taxon>Methanomicrobia</taxon>
        <taxon>Methanomicrobiales</taxon>
        <taxon>Methanomicrobiaceae</taxon>
        <taxon>Methanogenium</taxon>
    </lineage>
</organism>
<dbReference type="SUPFAM" id="SSF53335">
    <property type="entry name" value="S-adenosyl-L-methionine-dependent methyltransferases"/>
    <property type="match status" value="1"/>
</dbReference>
<dbReference type="EMBL" id="JAKELO010000002">
    <property type="protein sequence ID" value="MDE4908431.1"/>
    <property type="molecule type" value="Genomic_DNA"/>
</dbReference>
<dbReference type="Pfam" id="PF08241">
    <property type="entry name" value="Methyltransf_11"/>
    <property type="match status" value="1"/>
</dbReference>
<evidence type="ECO:0000256" key="2">
    <source>
        <dbReference type="ARBA" id="ARBA00022679"/>
    </source>
</evidence>
<feature type="domain" description="Methyltransferase type 11" evidence="3">
    <location>
        <begin position="32"/>
        <end position="125"/>
    </location>
</feature>
<protein>
    <submittedName>
        <fullName evidence="4">Class I SAM-dependent methyltransferase</fullName>
    </submittedName>
</protein>
<comment type="caution">
    <text evidence="4">The sequence shown here is derived from an EMBL/GenBank/DDBJ whole genome shotgun (WGS) entry which is preliminary data.</text>
</comment>
<evidence type="ECO:0000259" key="3">
    <source>
        <dbReference type="Pfam" id="PF08241"/>
    </source>
</evidence>
<dbReference type="PANTHER" id="PTHR22809:SF5">
    <property type="entry name" value="TRNA N(3)-METHYLCYTIDINE METHYLTRANSFERASE METTL6"/>
    <property type="match status" value="1"/>
</dbReference>
<dbReference type="AlphaFoldDB" id="A0A9Q4KTG3"/>
<evidence type="ECO:0000256" key="1">
    <source>
        <dbReference type="ARBA" id="ARBA00022603"/>
    </source>
</evidence>
<keyword evidence="2" id="KW-0808">Transferase</keyword>
<dbReference type="CDD" id="cd02440">
    <property type="entry name" value="AdoMet_MTases"/>
    <property type="match status" value="1"/>
</dbReference>
<accession>A0A9Q4KTG3</accession>
<dbReference type="InterPro" id="IPR029063">
    <property type="entry name" value="SAM-dependent_MTases_sf"/>
</dbReference>
<dbReference type="GO" id="GO:0140640">
    <property type="term" value="F:catalytic activity, acting on a nucleic acid"/>
    <property type="evidence" value="ECO:0007669"/>
    <property type="project" value="UniProtKB-ARBA"/>
</dbReference>
<dbReference type="GO" id="GO:0032259">
    <property type="term" value="P:methylation"/>
    <property type="evidence" value="ECO:0007669"/>
    <property type="project" value="UniProtKB-KW"/>
</dbReference>
<dbReference type="RefSeq" id="WP_274925059.1">
    <property type="nucleotide sequence ID" value="NZ_JAKELO010000002.1"/>
</dbReference>
<evidence type="ECO:0000313" key="5">
    <source>
        <dbReference type="Proteomes" id="UP001143747"/>
    </source>
</evidence>
<keyword evidence="5" id="KW-1185">Reference proteome</keyword>